<protein>
    <submittedName>
        <fullName evidence="2">Nuclease</fullName>
    </submittedName>
</protein>
<name>A0A1U9JV68_9HYPH</name>
<evidence type="ECO:0000313" key="2">
    <source>
        <dbReference type="EMBL" id="AQS41772.1"/>
    </source>
</evidence>
<evidence type="ECO:0000313" key="3">
    <source>
        <dbReference type="Proteomes" id="UP000188912"/>
    </source>
</evidence>
<dbReference type="PANTHER" id="PTHR12302:SF26">
    <property type="entry name" value="BLR1266 PROTEIN"/>
    <property type="match status" value="1"/>
</dbReference>
<dbReference type="AlphaFoldDB" id="A0A1U9JV68"/>
<dbReference type="Proteomes" id="UP000188912">
    <property type="component" value="Chromosome"/>
</dbReference>
<accession>A0A1U9JV68</accession>
<organism evidence="2 3">
    <name type="scientific">Candidatus Tokpelaia hoelldobleri</name>
    <dbReference type="NCBI Taxonomy" id="1902579"/>
    <lineage>
        <taxon>Bacteria</taxon>
        <taxon>Pseudomonadati</taxon>
        <taxon>Pseudomonadota</taxon>
        <taxon>Alphaproteobacteria</taxon>
        <taxon>Hyphomicrobiales</taxon>
        <taxon>Candidatus Tokpelaia</taxon>
    </lineage>
</organism>
<dbReference type="InterPro" id="IPR016071">
    <property type="entry name" value="Staphylococal_nuclease_OB-fold"/>
</dbReference>
<reference evidence="2 3" key="1">
    <citation type="journal article" date="2010" name="Science">
        <title>Genomic comparison of the ants Camponotus floridanus and Harpegnathos saltator.</title>
        <authorList>
            <person name="Bonasio R."/>
            <person name="Zhang G."/>
            <person name="Ye C."/>
            <person name="Mutti N.S."/>
            <person name="Fang X."/>
            <person name="Qin N."/>
            <person name="Donahue G."/>
            <person name="Yang P."/>
            <person name="Li Q."/>
            <person name="Li C."/>
            <person name="Zhang P."/>
            <person name="Huang Z."/>
            <person name="Berger S.L."/>
            <person name="Reinberg D."/>
            <person name="Wang J."/>
            <person name="Liebig J."/>
        </authorList>
    </citation>
    <scope>NUCLEOTIDE SEQUENCE [LARGE SCALE GENOMIC DNA]</scope>
    <source>
        <strain evidence="2 3">Hsal</strain>
    </source>
</reference>
<gene>
    <name evidence="2" type="ORF">BHV28_10840</name>
</gene>
<sequence>MIAFSRDMLVAGVVIVLAGFLAWYGEEQANVAPLPAQVISGYGEILDGDTIRLQGKRIRLVGMDAPETEQYCRKDGQEFACGRLSTAHLARLVNNQPVHCKWLDYDKYNRILGSCFAGAQDLNQTMVFDGWAVSYDDYPKDERFARQQKRGMWQWDFERPHVWRRANLRQVSGEGIK</sequence>
<proteinExistence type="predicted"/>
<dbReference type="SMART" id="SM00318">
    <property type="entry name" value="SNc"/>
    <property type="match status" value="1"/>
</dbReference>
<dbReference type="Pfam" id="PF00565">
    <property type="entry name" value="SNase"/>
    <property type="match status" value="1"/>
</dbReference>
<dbReference type="PROSITE" id="PS50830">
    <property type="entry name" value="TNASE_3"/>
    <property type="match status" value="1"/>
</dbReference>
<feature type="domain" description="TNase-like" evidence="1">
    <location>
        <begin position="45"/>
        <end position="155"/>
    </location>
</feature>
<dbReference type="InterPro" id="IPR035437">
    <property type="entry name" value="SNase_OB-fold_sf"/>
</dbReference>
<dbReference type="SUPFAM" id="SSF50199">
    <property type="entry name" value="Staphylococcal nuclease"/>
    <property type="match status" value="1"/>
</dbReference>
<dbReference type="Gene3D" id="2.40.50.90">
    <property type="match status" value="1"/>
</dbReference>
<keyword evidence="3" id="KW-1185">Reference proteome</keyword>
<reference evidence="2 3" key="2">
    <citation type="journal article" date="2016" name="Sci. Rep.">
        <title>The genome of Rhizobiales bacteria in predatory ants reveals urease gene functions but no genes for nitrogen fixation.</title>
        <authorList>
            <person name="Neuvonen M.M."/>
            <person name="Tamarit D."/>
            <person name="Naslund K."/>
            <person name="Liebig J."/>
            <person name="Feldhaar H."/>
            <person name="Moran N.A."/>
            <person name="Guy L."/>
            <person name="Andersson S.G."/>
        </authorList>
    </citation>
    <scope>NUCLEOTIDE SEQUENCE [LARGE SCALE GENOMIC DNA]</scope>
    <source>
        <strain evidence="2 3">Hsal</strain>
    </source>
</reference>
<dbReference type="EMBL" id="CP017315">
    <property type="protein sequence ID" value="AQS41772.1"/>
    <property type="molecule type" value="Genomic_DNA"/>
</dbReference>
<dbReference type="STRING" id="1902579.BHV28_10840"/>
<dbReference type="KEGG" id="thd:BHV28_10840"/>
<evidence type="ECO:0000259" key="1">
    <source>
        <dbReference type="PROSITE" id="PS50830"/>
    </source>
</evidence>
<dbReference type="PANTHER" id="PTHR12302">
    <property type="entry name" value="EBNA2 BINDING PROTEIN P100"/>
    <property type="match status" value="1"/>
</dbReference>